<dbReference type="Pfam" id="PF04457">
    <property type="entry name" value="MJ1316"/>
    <property type="match status" value="1"/>
</dbReference>
<evidence type="ECO:0000313" key="2">
    <source>
        <dbReference type="EMBL" id="CAE0236796.1"/>
    </source>
</evidence>
<evidence type="ECO:0000259" key="1">
    <source>
        <dbReference type="Pfam" id="PF04457"/>
    </source>
</evidence>
<dbReference type="InterPro" id="IPR040459">
    <property type="entry name" value="MJ1316"/>
</dbReference>
<gene>
    <name evidence="2" type="ORF">SRAS04492_LOCUS8604</name>
</gene>
<proteinExistence type="predicted"/>
<feature type="domain" description="MJ1316 RNA cyclic group end recognition" evidence="1">
    <location>
        <begin position="166"/>
        <end position="213"/>
    </location>
</feature>
<accession>A0A7S3CVF1</accession>
<reference evidence="2" key="1">
    <citation type="submission" date="2021-01" db="EMBL/GenBank/DDBJ databases">
        <authorList>
            <person name="Corre E."/>
            <person name="Pelletier E."/>
            <person name="Niang G."/>
            <person name="Scheremetjew M."/>
            <person name="Finn R."/>
            <person name="Kale V."/>
            <person name="Holt S."/>
            <person name="Cochrane G."/>
            <person name="Meng A."/>
            <person name="Brown T."/>
            <person name="Cohen L."/>
        </authorList>
    </citation>
    <scope>NUCLEOTIDE SEQUENCE</scope>
    <source>
        <strain evidence="2">Ras09</strain>
    </source>
</reference>
<sequence length="220" mass="25477">MAFDYISMEPIEKRLKHNDKEMKRKNQQGREENKMVNDQELSVKHRWINLCQLRGGNQTIVSNQLLVESICLVDALTLTIFITASRKFIATGPSYNRYFAPAQEEALISKPSDLMGSPEEGGQHNKVIVSEDGSSVVNKWGKFKDVDKVMAFLCYDMKVHKGSQKNEKVYTVCYLDRFLGTLETEVWRFHEQMDVPSHRVRLIKCNGDVIWDRKNKFSLI</sequence>
<organism evidence="2">
    <name type="scientific">Strombidium rassoulzadegani</name>
    <dbReference type="NCBI Taxonomy" id="1082188"/>
    <lineage>
        <taxon>Eukaryota</taxon>
        <taxon>Sar</taxon>
        <taxon>Alveolata</taxon>
        <taxon>Ciliophora</taxon>
        <taxon>Intramacronucleata</taxon>
        <taxon>Spirotrichea</taxon>
        <taxon>Oligotrichia</taxon>
        <taxon>Strombidiidae</taxon>
        <taxon>Strombidium</taxon>
    </lineage>
</organism>
<dbReference type="EMBL" id="HBIA01017350">
    <property type="protein sequence ID" value="CAE0236796.1"/>
    <property type="molecule type" value="Transcribed_RNA"/>
</dbReference>
<name>A0A7S3CVF1_9SPIT</name>
<dbReference type="AlphaFoldDB" id="A0A7S3CVF1"/>
<protein>
    <recommendedName>
        <fullName evidence="1">MJ1316 RNA cyclic group end recognition domain-containing protein</fullName>
    </recommendedName>
</protein>